<organism evidence="2 3">
    <name type="scientific">Galbibacter marinus</name>
    <dbReference type="NCBI Taxonomy" id="555500"/>
    <lineage>
        <taxon>Bacteria</taxon>
        <taxon>Pseudomonadati</taxon>
        <taxon>Bacteroidota</taxon>
        <taxon>Flavobacteriia</taxon>
        <taxon>Flavobacteriales</taxon>
        <taxon>Flavobacteriaceae</taxon>
        <taxon>Galbibacter</taxon>
    </lineage>
</organism>
<accession>K2QNF6</accession>
<dbReference type="Pfam" id="PF04230">
    <property type="entry name" value="PS_pyruv_trans"/>
    <property type="match status" value="1"/>
</dbReference>
<evidence type="ECO:0000313" key="3">
    <source>
        <dbReference type="Proteomes" id="UP000007364"/>
    </source>
</evidence>
<dbReference type="STRING" id="555500.I215_02703"/>
<dbReference type="eggNOG" id="COG5039">
    <property type="taxonomic scope" value="Bacteria"/>
</dbReference>
<name>K2QNF6_9FLAO</name>
<dbReference type="InterPro" id="IPR007345">
    <property type="entry name" value="Polysacch_pyruvyl_Trfase"/>
</dbReference>
<keyword evidence="3" id="KW-1185">Reference proteome</keyword>
<reference evidence="2 3" key="1">
    <citation type="journal article" date="2012" name="J. Bacteriol.">
        <title>Genome Sequence of Galbibacter marinum Type Strain ck-I2-15.</title>
        <authorList>
            <person name="Lai Q."/>
            <person name="Li C."/>
            <person name="Shao Z."/>
        </authorList>
    </citation>
    <scope>NUCLEOTIDE SEQUENCE [LARGE SCALE GENOMIC DNA]</scope>
    <source>
        <strain evidence="3">ck-I2-15</strain>
    </source>
</reference>
<dbReference type="Proteomes" id="UP000007364">
    <property type="component" value="Unassembled WGS sequence"/>
</dbReference>
<proteinExistence type="predicted"/>
<evidence type="ECO:0000313" key="2">
    <source>
        <dbReference type="EMBL" id="EKF56397.1"/>
    </source>
</evidence>
<dbReference type="EMBL" id="AMSG01000002">
    <property type="protein sequence ID" value="EKF56397.1"/>
    <property type="molecule type" value="Genomic_DNA"/>
</dbReference>
<evidence type="ECO:0000259" key="1">
    <source>
        <dbReference type="Pfam" id="PF04230"/>
    </source>
</evidence>
<dbReference type="RefSeq" id="WP_008990416.1">
    <property type="nucleotide sequence ID" value="NZ_AMSG01000002.1"/>
</dbReference>
<dbReference type="AlphaFoldDB" id="K2QNF6"/>
<sequence>MEKSSLITQLKNKIPFETKVQFQLQKLKCSSDQDDYFNFNAKEKRIFIFLAADYGNLGDVAITYAQHQFLSKTYPEYQVVEIPISRTLKGIVQLKKVIKEMDIITTVGGGNTGDMYYQIEHFRQLVIQNFPNNPIISFPQTIDFSTTEKGRRRLNKASTIYANHPKLTLIARELRSYHYYKKHFKNKVLLLPDIVTTLDRSKPEFERNGAIICLRKDKERKLNEQQELELTNYVKERFKNFEYYDTHIGGQGMSMRSKITGLFKIWDAFKGAELVITDRLHGMIFCHITNTPALVFLNNNHKIEQSYKWIAHNPRIKLVKKYHVGDIATKINQLSQLPETDKISLISAYNNFKTMVD</sequence>
<protein>
    <submittedName>
        <fullName evidence="2">Polysaccharide biosynthesis protein</fullName>
    </submittedName>
</protein>
<dbReference type="OrthoDB" id="9807674at2"/>
<gene>
    <name evidence="2" type="ORF">I215_02703</name>
</gene>
<comment type="caution">
    <text evidence="2">The sequence shown here is derived from an EMBL/GenBank/DDBJ whole genome shotgun (WGS) entry which is preliminary data.</text>
</comment>
<feature type="domain" description="Polysaccharide pyruvyl transferase" evidence="1">
    <location>
        <begin position="56"/>
        <end position="299"/>
    </location>
</feature>